<evidence type="ECO:0000256" key="1">
    <source>
        <dbReference type="SAM" id="Phobius"/>
    </source>
</evidence>
<keyword evidence="1" id="KW-1133">Transmembrane helix</keyword>
<accession>A0A6J6C6M3</accession>
<dbReference type="EMBL" id="CAEZTG010000021">
    <property type="protein sequence ID" value="CAB4558472.1"/>
    <property type="molecule type" value="Genomic_DNA"/>
</dbReference>
<evidence type="ECO:0000313" key="2">
    <source>
        <dbReference type="EMBL" id="CAB4546866.1"/>
    </source>
</evidence>
<evidence type="ECO:0000313" key="3">
    <source>
        <dbReference type="EMBL" id="CAB4558472.1"/>
    </source>
</evidence>
<dbReference type="EMBL" id="CAEZSU010000045">
    <property type="protein sequence ID" value="CAB4546866.1"/>
    <property type="molecule type" value="Genomic_DNA"/>
</dbReference>
<evidence type="ECO:0000313" key="4">
    <source>
        <dbReference type="EMBL" id="CAB4592665.1"/>
    </source>
</evidence>
<name>A0A6J6C6M3_9ZZZZ</name>
<keyword evidence="1" id="KW-0472">Membrane</keyword>
<dbReference type="EMBL" id="CAEZTR010000192">
    <property type="protein sequence ID" value="CAB4592665.1"/>
    <property type="molecule type" value="Genomic_DNA"/>
</dbReference>
<proteinExistence type="predicted"/>
<reference evidence="2" key="1">
    <citation type="submission" date="2020-05" db="EMBL/GenBank/DDBJ databases">
        <authorList>
            <person name="Chiriac C."/>
            <person name="Salcher M."/>
            <person name="Ghai R."/>
            <person name="Kavagutti S V."/>
        </authorList>
    </citation>
    <scope>NUCLEOTIDE SEQUENCE</scope>
</reference>
<dbReference type="AlphaFoldDB" id="A0A6J6C6M3"/>
<organism evidence="2">
    <name type="scientific">freshwater metagenome</name>
    <dbReference type="NCBI Taxonomy" id="449393"/>
    <lineage>
        <taxon>unclassified sequences</taxon>
        <taxon>metagenomes</taxon>
        <taxon>ecological metagenomes</taxon>
    </lineage>
</organism>
<sequence length="148" mass="15325">MLNLSHPRLRGESGTVLMLMPAAVLIMFVLAAITVDLTAVRAGQQDLLAAATDAANDAATAGLDEAALRSGRGFELDPTRVWLVAVDALATKGILDSLSSGPDVTINQDGSVTVSLAKRVPHLFARALPGAPDDKLVLATATATVQQR</sequence>
<feature type="transmembrane region" description="Helical" evidence="1">
    <location>
        <begin position="15"/>
        <end position="35"/>
    </location>
</feature>
<gene>
    <name evidence="2" type="ORF">UFOPK1495_00574</name>
    <name evidence="3" type="ORF">UFOPK1603_00373</name>
    <name evidence="4" type="ORF">UFOPK1711_01916</name>
</gene>
<keyword evidence="1" id="KW-0812">Transmembrane</keyword>
<protein>
    <submittedName>
        <fullName evidence="2">Unannotated protein</fullName>
    </submittedName>
</protein>